<dbReference type="InterPro" id="IPR051504">
    <property type="entry name" value="Plant_metabolite_acyltrans"/>
</dbReference>
<evidence type="ECO:0000256" key="2">
    <source>
        <dbReference type="ARBA" id="ARBA00023315"/>
    </source>
</evidence>
<keyword evidence="1 3" id="KW-0808">Transferase</keyword>
<dbReference type="GO" id="GO:0016747">
    <property type="term" value="F:acyltransferase activity, transferring groups other than amino-acyl groups"/>
    <property type="evidence" value="ECO:0007669"/>
    <property type="project" value="UniProtKB-ARBA"/>
</dbReference>
<dbReference type="Pfam" id="PF02458">
    <property type="entry name" value="Transferase"/>
    <property type="match status" value="1"/>
</dbReference>
<evidence type="ECO:0000313" key="3">
    <source>
        <dbReference type="EMBL" id="KAF3319889.1"/>
    </source>
</evidence>
<name>A0A833VCP5_9POAL</name>
<dbReference type="Gene3D" id="3.30.559.10">
    <property type="entry name" value="Chloramphenicol acetyltransferase-like domain"/>
    <property type="match status" value="1"/>
</dbReference>
<dbReference type="Proteomes" id="UP000623129">
    <property type="component" value="Unassembled WGS sequence"/>
</dbReference>
<comment type="caution">
    <text evidence="3">The sequence shown here is derived from an EMBL/GenBank/DDBJ whole genome shotgun (WGS) entry which is preliminary data.</text>
</comment>
<dbReference type="AlphaFoldDB" id="A0A833VCP5"/>
<keyword evidence="4" id="KW-1185">Reference proteome</keyword>
<dbReference type="EMBL" id="SWLB01000193">
    <property type="protein sequence ID" value="KAF3319889.1"/>
    <property type="molecule type" value="Genomic_DNA"/>
</dbReference>
<proteinExistence type="predicted"/>
<gene>
    <name evidence="3" type="ORF">FCM35_KLT21834</name>
</gene>
<accession>A0A833VCP5</accession>
<dbReference type="InterPro" id="IPR023213">
    <property type="entry name" value="CAT-like_dom_sf"/>
</dbReference>
<reference evidence="3" key="1">
    <citation type="submission" date="2020-01" db="EMBL/GenBank/DDBJ databases">
        <title>Genome sequence of Kobresia littledalei, the first chromosome-level genome in the family Cyperaceae.</title>
        <authorList>
            <person name="Qu G."/>
        </authorList>
    </citation>
    <scope>NUCLEOTIDE SEQUENCE</scope>
    <source>
        <strain evidence="3">C.B.Clarke</strain>
        <tissue evidence="3">Leaf</tissue>
    </source>
</reference>
<sequence length="234" mass="25418">MQQILSKAPPPASESPLNQSQPLISTFVLTREQIDELKEGLIAKSDGPPLHCSSFTVACAYAWICLIKSQENITGNSITEKNAHLLFSVDCRSRLQPPIPAGYFGNCLRPCFVEANLQELHLKGGVFTAAMGIGKAIKGLDEGVLQGAEGWFRKILSLVPNRPMSVGGSPRYRVYDVDFGWGRPVKVELPSIKHTPGTVSLAESRDQKGGIEIGVALPESEMHQFGLCFSNAKL</sequence>
<protein>
    <submittedName>
        <fullName evidence="3">Malonyl-coenzyme A:anthocyanin 3-O-glucoside-6''-O-malonyltransferase-like protein</fullName>
    </submittedName>
</protein>
<dbReference type="PANTHER" id="PTHR31625">
    <property type="match status" value="1"/>
</dbReference>
<organism evidence="3 4">
    <name type="scientific">Carex littledalei</name>
    <dbReference type="NCBI Taxonomy" id="544730"/>
    <lineage>
        <taxon>Eukaryota</taxon>
        <taxon>Viridiplantae</taxon>
        <taxon>Streptophyta</taxon>
        <taxon>Embryophyta</taxon>
        <taxon>Tracheophyta</taxon>
        <taxon>Spermatophyta</taxon>
        <taxon>Magnoliopsida</taxon>
        <taxon>Liliopsida</taxon>
        <taxon>Poales</taxon>
        <taxon>Cyperaceae</taxon>
        <taxon>Cyperoideae</taxon>
        <taxon>Cariceae</taxon>
        <taxon>Carex</taxon>
        <taxon>Carex subgen. Euthyceras</taxon>
    </lineage>
</organism>
<evidence type="ECO:0000313" key="4">
    <source>
        <dbReference type="Proteomes" id="UP000623129"/>
    </source>
</evidence>
<keyword evidence="2" id="KW-0012">Acyltransferase</keyword>
<evidence type="ECO:0000256" key="1">
    <source>
        <dbReference type="ARBA" id="ARBA00022679"/>
    </source>
</evidence>
<dbReference type="OrthoDB" id="1862401at2759"/>